<keyword evidence="1" id="KW-0812">Transmembrane</keyword>
<evidence type="ECO:0000313" key="2">
    <source>
        <dbReference type="EMBL" id="EMZ24153.1"/>
    </source>
</evidence>
<dbReference type="EMBL" id="AQFT01000100">
    <property type="protein sequence ID" value="EMZ24153.1"/>
    <property type="molecule type" value="Genomic_DNA"/>
</dbReference>
<dbReference type="OrthoDB" id="2060307at2"/>
<feature type="transmembrane region" description="Helical" evidence="1">
    <location>
        <begin position="70"/>
        <end position="91"/>
    </location>
</feature>
<keyword evidence="1" id="KW-0472">Membrane</keyword>
<evidence type="ECO:0000313" key="3">
    <source>
        <dbReference type="Proteomes" id="UP000012589"/>
    </source>
</evidence>
<dbReference type="STRING" id="1235802.C823_03417"/>
<organism evidence="2 3">
    <name type="scientific">Eubacterium plexicaudatum ASF492</name>
    <dbReference type="NCBI Taxonomy" id="1235802"/>
    <lineage>
        <taxon>Bacteria</taxon>
        <taxon>Bacillati</taxon>
        <taxon>Bacillota</taxon>
        <taxon>Clostridia</taxon>
        <taxon>Eubacteriales</taxon>
        <taxon>Eubacteriaceae</taxon>
        <taxon>Eubacterium</taxon>
    </lineage>
</organism>
<dbReference type="eggNOG" id="ENOG50303TW">
    <property type="taxonomic scope" value="Bacteria"/>
</dbReference>
<proteinExistence type="predicted"/>
<dbReference type="AlphaFoldDB" id="N2ACG4"/>
<dbReference type="Proteomes" id="UP000012589">
    <property type="component" value="Unassembled WGS sequence"/>
</dbReference>
<dbReference type="HOGENOM" id="CLU_2105294_0_0_9"/>
<gene>
    <name evidence="2" type="ORF">C823_03417</name>
</gene>
<keyword evidence="1" id="KW-1133">Transmembrane helix</keyword>
<name>N2ACG4_9FIRM</name>
<keyword evidence="3" id="KW-1185">Reference proteome</keyword>
<protein>
    <recommendedName>
        <fullName evidence="4">DUF4190 domain-containing protein</fullName>
    </recommendedName>
</protein>
<reference evidence="2 3" key="1">
    <citation type="journal article" date="2014" name="Genome Announc.">
        <title>Draft genome sequences of the altered schaedler flora, a defined bacterial community from gnotobiotic mice.</title>
        <authorList>
            <person name="Wannemuehler M.J."/>
            <person name="Overstreet A.M."/>
            <person name="Ward D.V."/>
            <person name="Phillips G.J."/>
        </authorList>
    </citation>
    <scope>NUCLEOTIDE SEQUENCE [LARGE SCALE GENOMIC DNA]</scope>
    <source>
        <strain evidence="2 3">ASF492</strain>
    </source>
</reference>
<evidence type="ECO:0008006" key="4">
    <source>
        <dbReference type="Google" id="ProtNLM"/>
    </source>
</evidence>
<sequence length="115" mass="12346">MKFGNLSSEMQTDRRSLPMTTAAVVLSVLAVCTVCCIYVSFFCGVLGIILALLSKGGETTMSPSAKTSCVVSVAAIVLSILLVVGSFLTLIMEYGSIEKFWEAYMELLETYNIGP</sequence>
<evidence type="ECO:0000256" key="1">
    <source>
        <dbReference type="SAM" id="Phobius"/>
    </source>
</evidence>
<feature type="transmembrane region" description="Helical" evidence="1">
    <location>
        <begin position="21"/>
        <end position="50"/>
    </location>
</feature>
<accession>N2ACG4</accession>
<dbReference type="PATRIC" id="fig|1235802.3.peg.3611"/>
<comment type="caution">
    <text evidence="2">The sequence shown here is derived from an EMBL/GenBank/DDBJ whole genome shotgun (WGS) entry which is preliminary data.</text>
</comment>